<evidence type="ECO:0000256" key="2">
    <source>
        <dbReference type="ARBA" id="ARBA00022448"/>
    </source>
</evidence>
<feature type="domain" description="PTS EIIA type-1" evidence="11">
    <location>
        <begin position="22"/>
        <end position="108"/>
    </location>
</feature>
<dbReference type="InterPro" id="IPR011055">
    <property type="entry name" value="Dup_hybrid_motif"/>
</dbReference>
<dbReference type="NCBIfam" id="TIGR00830">
    <property type="entry name" value="PTBA"/>
    <property type="match status" value="1"/>
</dbReference>
<proteinExistence type="predicted"/>
<dbReference type="PANTHER" id="PTHR45008">
    <property type="entry name" value="PTS SYSTEM GLUCOSE-SPECIFIC EIIA COMPONENT"/>
    <property type="match status" value="1"/>
</dbReference>
<dbReference type="AlphaFoldDB" id="A0A6G4R4M7"/>
<keyword evidence="2" id="KW-0813">Transport</keyword>
<evidence type="ECO:0000256" key="8">
    <source>
        <dbReference type="ARBA" id="ARBA00042296"/>
    </source>
</evidence>
<keyword evidence="4" id="KW-0808">Transferase</keyword>
<evidence type="ECO:0000256" key="6">
    <source>
        <dbReference type="ARBA" id="ARBA00022777"/>
    </source>
</evidence>
<evidence type="ECO:0000256" key="1">
    <source>
        <dbReference type="ARBA" id="ARBA00004496"/>
    </source>
</evidence>
<accession>A0A6G4R4M7</accession>
<evidence type="ECO:0000256" key="7">
    <source>
        <dbReference type="ARBA" id="ARBA00039163"/>
    </source>
</evidence>
<keyword evidence="3 12" id="KW-0762">Sugar transport</keyword>
<evidence type="ECO:0000256" key="9">
    <source>
        <dbReference type="ARBA" id="ARBA00042526"/>
    </source>
</evidence>
<sequence length="108" mass="11184">MSTLVLSSPLQGWVASLEETPDAVFAERMLGDGLAIDPTGSVLHAPCDGRVISVHRARHAVTLRAGNGAEILMHVGLETVALDGEGFSVHVAEGQAVKAGQALIGFDL</sequence>
<dbReference type="EMBL" id="JAAKGT010000023">
    <property type="protein sequence ID" value="NGM52673.1"/>
    <property type="molecule type" value="Genomic_DNA"/>
</dbReference>
<dbReference type="GO" id="GO:0016301">
    <property type="term" value="F:kinase activity"/>
    <property type="evidence" value="ECO:0007669"/>
    <property type="project" value="UniProtKB-KW"/>
</dbReference>
<feature type="non-terminal residue" evidence="12">
    <location>
        <position position="108"/>
    </location>
</feature>
<protein>
    <recommendedName>
        <fullName evidence="7">PTS system glucose-specific EIIA component</fullName>
    </recommendedName>
    <alternativeName>
        <fullName evidence="10">EIIA-Glc</fullName>
    </alternativeName>
    <alternativeName>
        <fullName evidence="9">EIII-Glc</fullName>
    </alternativeName>
    <alternativeName>
        <fullName evidence="8">Glucose-specific phosphotransferase enzyme IIA component</fullName>
    </alternativeName>
</protein>
<dbReference type="PROSITE" id="PS51093">
    <property type="entry name" value="PTS_EIIA_TYPE_1"/>
    <property type="match status" value="1"/>
</dbReference>
<dbReference type="PANTHER" id="PTHR45008:SF1">
    <property type="entry name" value="PTS SYSTEM GLUCOSE-SPECIFIC EIIA COMPONENT"/>
    <property type="match status" value="1"/>
</dbReference>
<keyword evidence="6" id="KW-0418">Kinase</keyword>
<evidence type="ECO:0000256" key="10">
    <source>
        <dbReference type="ARBA" id="ARBA00042873"/>
    </source>
</evidence>
<evidence type="ECO:0000256" key="3">
    <source>
        <dbReference type="ARBA" id="ARBA00022597"/>
    </source>
</evidence>
<dbReference type="Pfam" id="PF00358">
    <property type="entry name" value="PTS_EIIA_1"/>
    <property type="match status" value="1"/>
</dbReference>
<evidence type="ECO:0000313" key="12">
    <source>
        <dbReference type="EMBL" id="NGM52673.1"/>
    </source>
</evidence>
<gene>
    <name evidence="12" type="ORF">G5B46_23940</name>
</gene>
<name>A0A6G4R4M7_9CAUL</name>
<dbReference type="SUPFAM" id="SSF51261">
    <property type="entry name" value="Duplicated hybrid motif"/>
    <property type="match status" value="1"/>
</dbReference>
<dbReference type="PROSITE" id="PS00371">
    <property type="entry name" value="PTS_EIIA_TYPE_1_HIS"/>
    <property type="match status" value="1"/>
</dbReference>
<dbReference type="InterPro" id="IPR050890">
    <property type="entry name" value="PTS_EIIA_component"/>
</dbReference>
<dbReference type="GO" id="GO:0009401">
    <property type="term" value="P:phosphoenolpyruvate-dependent sugar phosphotransferase system"/>
    <property type="evidence" value="ECO:0007669"/>
    <property type="project" value="UniProtKB-KW"/>
</dbReference>
<dbReference type="Gene3D" id="2.70.70.10">
    <property type="entry name" value="Glucose Permease (Domain IIA)"/>
    <property type="match status" value="1"/>
</dbReference>
<dbReference type="InterPro" id="IPR001127">
    <property type="entry name" value="PTS_EIIA_1_perm"/>
</dbReference>
<reference evidence="12" key="1">
    <citation type="submission" date="2020-02" db="EMBL/GenBank/DDBJ databases">
        <authorList>
            <person name="Gao J."/>
            <person name="Sun J."/>
        </authorList>
    </citation>
    <scope>NUCLEOTIDE SEQUENCE</scope>
    <source>
        <strain evidence="12">602-2</strain>
    </source>
</reference>
<organism evidence="12">
    <name type="scientific">Caulobacter sp. 602-2</name>
    <dbReference type="NCBI Taxonomy" id="2710887"/>
    <lineage>
        <taxon>Bacteria</taxon>
        <taxon>Pseudomonadati</taxon>
        <taxon>Pseudomonadota</taxon>
        <taxon>Alphaproteobacteria</taxon>
        <taxon>Caulobacterales</taxon>
        <taxon>Caulobacteraceae</taxon>
        <taxon>Caulobacter</taxon>
    </lineage>
</organism>
<evidence type="ECO:0000256" key="5">
    <source>
        <dbReference type="ARBA" id="ARBA00022683"/>
    </source>
</evidence>
<comment type="subcellular location">
    <subcellularLocation>
        <location evidence="1">Cytoplasm</location>
    </subcellularLocation>
</comment>
<dbReference type="GO" id="GO:0005737">
    <property type="term" value="C:cytoplasm"/>
    <property type="evidence" value="ECO:0007669"/>
    <property type="project" value="UniProtKB-SubCell"/>
</dbReference>
<evidence type="ECO:0000256" key="4">
    <source>
        <dbReference type="ARBA" id="ARBA00022679"/>
    </source>
</evidence>
<evidence type="ECO:0000259" key="11">
    <source>
        <dbReference type="PROSITE" id="PS51093"/>
    </source>
</evidence>
<comment type="caution">
    <text evidence="12">The sequence shown here is derived from an EMBL/GenBank/DDBJ whole genome shotgun (WGS) entry which is preliminary data.</text>
</comment>
<keyword evidence="5" id="KW-0598">Phosphotransferase system</keyword>
<dbReference type="RefSeq" id="WP_165263200.1">
    <property type="nucleotide sequence ID" value="NZ_JAAKGT010000023.1"/>
</dbReference>